<dbReference type="RefSeq" id="WP_418158315.1">
    <property type="nucleotide sequence ID" value="NZ_JBBLZC010000003.1"/>
</dbReference>
<evidence type="ECO:0000313" key="2">
    <source>
        <dbReference type="EMBL" id="MEK0082468.1"/>
    </source>
</evidence>
<dbReference type="Proteomes" id="UP001375743">
    <property type="component" value="Unassembled WGS sequence"/>
</dbReference>
<organism evidence="2 3">
    <name type="scientific">Benzoatithermus flavus</name>
    <dbReference type="NCBI Taxonomy" id="3108223"/>
    <lineage>
        <taxon>Bacteria</taxon>
        <taxon>Pseudomonadati</taxon>
        <taxon>Pseudomonadota</taxon>
        <taxon>Alphaproteobacteria</taxon>
        <taxon>Geminicoccales</taxon>
        <taxon>Geminicoccaceae</taxon>
        <taxon>Benzoatithermus</taxon>
    </lineage>
</organism>
<protein>
    <submittedName>
        <fullName evidence="2">Uncharacterized protein</fullName>
    </submittedName>
</protein>
<comment type="caution">
    <text evidence="2">The sequence shown here is derived from an EMBL/GenBank/DDBJ whole genome shotgun (WGS) entry which is preliminary data.</text>
</comment>
<gene>
    <name evidence="2" type="ORF">U1T56_04855</name>
</gene>
<proteinExistence type="predicted"/>
<evidence type="ECO:0000313" key="3">
    <source>
        <dbReference type="Proteomes" id="UP001375743"/>
    </source>
</evidence>
<reference evidence="2 3" key="1">
    <citation type="submission" date="2024-01" db="EMBL/GenBank/DDBJ databases">
        <title>Multi-omics insights into the function and evolution of sodium benzoate biodegradation pathways in Benzoatithermus flavus gen. nov., sp. nov. from hot spring.</title>
        <authorList>
            <person name="Hu C.-J."/>
            <person name="Li W.-J."/>
        </authorList>
    </citation>
    <scope>NUCLEOTIDE SEQUENCE [LARGE SCALE GENOMIC DNA]</scope>
    <source>
        <strain evidence="2 3">SYSU G07066</strain>
    </source>
</reference>
<feature type="compositionally biased region" description="Gly residues" evidence="1">
    <location>
        <begin position="117"/>
        <end position="132"/>
    </location>
</feature>
<evidence type="ECO:0000256" key="1">
    <source>
        <dbReference type="SAM" id="MobiDB-lite"/>
    </source>
</evidence>
<feature type="region of interest" description="Disordered" evidence="1">
    <location>
        <begin position="110"/>
        <end position="132"/>
    </location>
</feature>
<keyword evidence="3" id="KW-1185">Reference proteome</keyword>
<sequence length="132" mass="13607">MPTKGADHLVDMLKTAADHLRSLELDPSLDLDPATRNLIRKTAQELLSLGSDVDAVVAGRMDLPRASDDRAAAVAGDLDRALRHVTDAAARGGELGKAVGDMAQVADDFRDQLRRAGGAGGPGGGGGSQGWP</sequence>
<name>A0ABU8XMR3_9PROT</name>
<accession>A0ABU8XMR3</accession>
<dbReference type="EMBL" id="JBBLZC010000003">
    <property type="protein sequence ID" value="MEK0082468.1"/>
    <property type="molecule type" value="Genomic_DNA"/>
</dbReference>